<dbReference type="HOGENOM" id="CLU_3027641_0_0_4"/>
<protein>
    <submittedName>
        <fullName evidence="1">Uncharacterized protein</fullName>
    </submittedName>
</protein>
<reference evidence="1 2" key="1">
    <citation type="submission" date="2011-06" db="EMBL/GenBank/DDBJ databases">
        <authorList>
            <person name="Muzny D."/>
            <person name="Qin X."/>
            <person name="Deng J."/>
            <person name="Jiang H."/>
            <person name="Liu Y."/>
            <person name="Qu J."/>
            <person name="Song X.-Z."/>
            <person name="Zhang L."/>
            <person name="Thornton R."/>
            <person name="Coyle M."/>
            <person name="Francisco L."/>
            <person name="Jackson L."/>
            <person name="Javaid M."/>
            <person name="Korchina V."/>
            <person name="Kovar C."/>
            <person name="Mata R."/>
            <person name="Mathew T."/>
            <person name="Ngo R."/>
            <person name="Nguyen L."/>
            <person name="Nguyen N."/>
            <person name="Okwuonu G."/>
            <person name="Ongeri F."/>
            <person name="Pham C."/>
            <person name="Simmons D."/>
            <person name="Wilczek-Boney K."/>
            <person name="Hale W."/>
            <person name="Jakkamsetti A."/>
            <person name="Pham P."/>
            <person name="Ruth R."/>
            <person name="San Lucas F."/>
            <person name="Warren J."/>
            <person name="Zhang J."/>
            <person name="Zhao Z."/>
            <person name="Zhou C."/>
            <person name="Zhu D."/>
            <person name="Lee S."/>
            <person name="Bess C."/>
            <person name="Blankenburg K."/>
            <person name="Forbes L."/>
            <person name="Fu Q."/>
            <person name="Gubbala S."/>
            <person name="Hirani K."/>
            <person name="Jayaseelan J.C."/>
            <person name="Lara F."/>
            <person name="Munidasa M."/>
            <person name="Palculict T."/>
            <person name="Patil S."/>
            <person name="Pu L.-L."/>
            <person name="Saada N."/>
            <person name="Tang L."/>
            <person name="Weissenberger G."/>
            <person name="Zhu Y."/>
            <person name="Hemphill L."/>
            <person name="Shang Y."/>
            <person name="Youmans B."/>
            <person name="Ayvaz T."/>
            <person name="Ross M."/>
            <person name="Santibanez J."/>
            <person name="Aqrawi P."/>
            <person name="Gross S."/>
            <person name="Joshi V."/>
            <person name="Fowler G."/>
            <person name="Nazareth L."/>
            <person name="Reid J."/>
            <person name="Worley K."/>
            <person name="Petrosino J."/>
            <person name="Highlander S."/>
            <person name="Gibbs R."/>
        </authorList>
    </citation>
    <scope>NUCLEOTIDE SEQUENCE [LARGE SCALE GENOMIC DNA]</scope>
    <source>
        <strain evidence="1 2">9715</strain>
    </source>
</reference>
<organism evidence="1 2">
    <name type="scientific">Neisseria wadsworthii 9715</name>
    <dbReference type="NCBI Taxonomy" id="1030841"/>
    <lineage>
        <taxon>Bacteria</taxon>
        <taxon>Pseudomonadati</taxon>
        <taxon>Pseudomonadota</taxon>
        <taxon>Betaproteobacteria</taxon>
        <taxon>Neisseriales</taxon>
        <taxon>Neisseriaceae</taxon>
        <taxon>Neisseria</taxon>
    </lineage>
</organism>
<keyword evidence="2" id="KW-1185">Reference proteome</keyword>
<evidence type="ECO:0000313" key="2">
    <source>
        <dbReference type="Proteomes" id="UP000005336"/>
    </source>
</evidence>
<proteinExistence type="predicted"/>
<evidence type="ECO:0000313" key="1">
    <source>
        <dbReference type="EMBL" id="EGZ45181.1"/>
    </source>
</evidence>
<dbReference type="Proteomes" id="UP000005336">
    <property type="component" value="Unassembled WGS sequence"/>
</dbReference>
<comment type="caution">
    <text evidence="1">The sequence shown here is derived from an EMBL/GenBank/DDBJ whole genome shotgun (WGS) entry which is preliminary data.</text>
</comment>
<gene>
    <name evidence="1" type="ORF">HMPREF9370_1740</name>
</gene>
<dbReference type="AlphaFoldDB" id="G4CRN0"/>
<accession>G4CRN0</accession>
<name>G4CRN0_9NEIS</name>
<sequence length="55" mass="6341">MGRFEVLFGYEVNHACLKTSNAGFCEAKIFRQAWFFISNGLRRRFKAGYFQAKAG</sequence>
<dbReference type="EMBL" id="AGAZ01000061">
    <property type="protein sequence ID" value="EGZ45181.1"/>
    <property type="molecule type" value="Genomic_DNA"/>
</dbReference>